<sequence>MNTCISINSIALGKLLKRYKLTSKGKQGIIKAAQKKYSTWSGLNRLARKIVFKESNIIKNK</sequence>
<dbReference type="HOGENOM" id="CLU_2975718_0_0_3"/>
<dbReference type="OrthoDB" id="542004at2"/>
<reference evidence="1 2" key="1">
    <citation type="journal article" date="2003" name="Nature">
        <title>Genome divergence in two Prochlorococcus ecotypes reflects oceanic niche differentiation.</title>
        <authorList>
            <person name="Rocap G."/>
            <person name="Larimer F.W."/>
            <person name="Lamerdin J.E."/>
            <person name="Malfatti S."/>
            <person name="Chain P."/>
            <person name="Ahlgren N.A."/>
            <person name="Arellano A."/>
            <person name="Coleman M."/>
            <person name="Hauser L."/>
            <person name="Hess W.R."/>
            <person name="Johnson Z.I."/>
            <person name="Land M.L."/>
            <person name="Lindell D."/>
            <person name="Post A.F."/>
            <person name="Regala W."/>
            <person name="Shah M."/>
            <person name="Shaw S.L."/>
            <person name="Steglich C."/>
            <person name="Sullivan M.B."/>
            <person name="Ting C.S."/>
            <person name="Tolonen A."/>
            <person name="Webb E.A."/>
            <person name="Zinser E.R."/>
            <person name="Chisholm S.W."/>
        </authorList>
    </citation>
    <scope>NUCLEOTIDE SEQUENCE [LARGE SCALE GENOMIC DNA]</scope>
    <source>
        <strain evidence="2">CCMP1986 / NIES-2087 / MED4</strain>
    </source>
</reference>
<evidence type="ECO:0000313" key="2">
    <source>
        <dbReference type="Proteomes" id="UP000001026"/>
    </source>
</evidence>
<dbReference type="Proteomes" id="UP000001026">
    <property type="component" value="Chromosome"/>
</dbReference>
<evidence type="ECO:0000313" key="1">
    <source>
        <dbReference type="EMBL" id="CAP16468.1"/>
    </source>
</evidence>
<dbReference type="STRING" id="59919.PMM1963"/>
<proteinExistence type="predicted"/>
<name>A8WII0_PROMP</name>
<dbReference type="EMBL" id="BX548174">
    <property type="protein sequence ID" value="CAP16468.1"/>
    <property type="molecule type" value="Genomic_DNA"/>
</dbReference>
<dbReference type="RefSeq" id="WP_036930565.1">
    <property type="nucleotide sequence ID" value="NC_005072.1"/>
</dbReference>
<dbReference type="KEGG" id="pmm:PMM1963"/>
<gene>
    <name evidence="1" type="ordered locus">PMM1963</name>
</gene>
<organism evidence="1 2">
    <name type="scientific">Prochlorococcus marinus subsp. pastoris (strain CCMP1986 / NIES-2087 / MED4)</name>
    <dbReference type="NCBI Taxonomy" id="59919"/>
    <lineage>
        <taxon>Bacteria</taxon>
        <taxon>Bacillati</taxon>
        <taxon>Cyanobacteriota</taxon>
        <taxon>Cyanophyceae</taxon>
        <taxon>Synechococcales</taxon>
        <taxon>Prochlorococcaceae</taxon>
        <taxon>Prochlorococcus</taxon>
    </lineage>
</organism>
<accession>A8WII0</accession>
<protein>
    <submittedName>
        <fullName evidence="1">Uncharacterized protein</fullName>
    </submittedName>
</protein>
<dbReference type="AlphaFoldDB" id="A8WII0"/>